<protein>
    <recommendedName>
        <fullName evidence="1">DUF7718 domain-containing protein</fullName>
    </recommendedName>
</protein>
<dbReference type="EMBL" id="LBSA01000022">
    <property type="protein sequence ID" value="KKQ08550.1"/>
    <property type="molecule type" value="Genomic_DNA"/>
</dbReference>
<gene>
    <name evidence="2" type="ORF">US19_C0022G0011</name>
</gene>
<dbReference type="AlphaFoldDB" id="A0A0G0F4Y5"/>
<reference evidence="2 3" key="1">
    <citation type="journal article" date="2015" name="Nature">
        <title>rRNA introns, odd ribosomes, and small enigmatic genomes across a large radiation of phyla.</title>
        <authorList>
            <person name="Brown C.T."/>
            <person name="Hug L.A."/>
            <person name="Thomas B.C."/>
            <person name="Sharon I."/>
            <person name="Castelle C.J."/>
            <person name="Singh A."/>
            <person name="Wilkins M.J."/>
            <person name="Williams K.H."/>
            <person name="Banfield J.F."/>
        </authorList>
    </citation>
    <scope>NUCLEOTIDE SEQUENCE [LARGE SCALE GENOMIC DNA]</scope>
</reference>
<evidence type="ECO:0000259" key="1">
    <source>
        <dbReference type="Pfam" id="PF24839"/>
    </source>
</evidence>
<comment type="caution">
    <text evidence="2">The sequence shown here is derived from an EMBL/GenBank/DDBJ whole genome shotgun (WGS) entry which is preliminary data.</text>
</comment>
<proteinExistence type="predicted"/>
<dbReference type="Pfam" id="PF24839">
    <property type="entry name" value="DUF7718"/>
    <property type="match status" value="1"/>
</dbReference>
<accession>A0A0G0F4Y5</accession>
<dbReference type="InterPro" id="IPR056135">
    <property type="entry name" value="DUF7718"/>
</dbReference>
<feature type="domain" description="DUF7718" evidence="1">
    <location>
        <begin position="40"/>
        <end position="141"/>
    </location>
</feature>
<name>A0A0G0F4Y5_9BACT</name>
<evidence type="ECO:0000313" key="2">
    <source>
        <dbReference type="EMBL" id="KKQ08550.1"/>
    </source>
</evidence>
<organism evidence="2 3">
    <name type="scientific">Candidatus Daviesbacteria bacterium GW2011_GWB1_36_5</name>
    <dbReference type="NCBI Taxonomy" id="1618426"/>
    <lineage>
        <taxon>Bacteria</taxon>
        <taxon>Candidatus Daviesiibacteriota</taxon>
    </lineage>
</organism>
<sequence length="148" mass="18106">MPNKFRRHKKRFRLPRDFILPVKQSKLIEETDKLTRHSFPLSDNERITYVYSRNKRNKITEIISVIYDLFIQGEWVTVIYYDSAHGSLHRHETISFEDRRDITTEENVKKKGTRERWLTWAIKDIQKRSSYYKKLFLKRSNTRIDKLN</sequence>
<evidence type="ECO:0000313" key="3">
    <source>
        <dbReference type="Proteomes" id="UP000034492"/>
    </source>
</evidence>
<dbReference type="Proteomes" id="UP000034492">
    <property type="component" value="Unassembled WGS sequence"/>
</dbReference>